<dbReference type="AlphaFoldDB" id="A0A9R1WBS3"/>
<dbReference type="Proteomes" id="UP000235145">
    <property type="component" value="Unassembled WGS sequence"/>
</dbReference>
<reference evidence="1 2" key="1">
    <citation type="journal article" date="2017" name="Nat. Commun.">
        <title>Genome assembly with in vitro proximity ligation data and whole-genome triplication in lettuce.</title>
        <authorList>
            <person name="Reyes-Chin-Wo S."/>
            <person name="Wang Z."/>
            <person name="Yang X."/>
            <person name="Kozik A."/>
            <person name="Arikit S."/>
            <person name="Song C."/>
            <person name="Xia L."/>
            <person name="Froenicke L."/>
            <person name="Lavelle D.O."/>
            <person name="Truco M.J."/>
            <person name="Xia R."/>
            <person name="Zhu S."/>
            <person name="Xu C."/>
            <person name="Xu H."/>
            <person name="Xu X."/>
            <person name="Cox K."/>
            <person name="Korf I."/>
            <person name="Meyers B.C."/>
            <person name="Michelmore R.W."/>
        </authorList>
    </citation>
    <scope>NUCLEOTIDE SEQUENCE [LARGE SCALE GENOMIC DNA]</scope>
    <source>
        <strain evidence="2">cv. Salinas</strain>
        <tissue evidence="1">Seedlings</tissue>
    </source>
</reference>
<comment type="caution">
    <text evidence="1">The sequence shown here is derived from an EMBL/GenBank/DDBJ whole genome shotgun (WGS) entry which is preliminary data.</text>
</comment>
<sequence length="116" mass="14277">MMIWIRLLMERRFETDRYTIMPPNFLVFHVLEYGFDWRAFMYGIATYLDFMVPWWDVDTVYMRIHSFSNNWLLANCDWSQWKSIFMTVSVGVLMKGLIQMERLANLRLGWKKFRQN</sequence>
<keyword evidence="2" id="KW-1185">Reference proteome</keyword>
<accession>A0A9R1WBS3</accession>
<gene>
    <name evidence="1" type="ORF">LSAT_V11C200091050</name>
</gene>
<protein>
    <submittedName>
        <fullName evidence="1">Uncharacterized protein</fullName>
    </submittedName>
</protein>
<evidence type="ECO:0000313" key="1">
    <source>
        <dbReference type="EMBL" id="KAJ0222230.1"/>
    </source>
</evidence>
<proteinExistence type="predicted"/>
<name>A0A9R1WBS3_LACSA</name>
<organism evidence="1 2">
    <name type="scientific">Lactuca sativa</name>
    <name type="common">Garden lettuce</name>
    <dbReference type="NCBI Taxonomy" id="4236"/>
    <lineage>
        <taxon>Eukaryota</taxon>
        <taxon>Viridiplantae</taxon>
        <taxon>Streptophyta</taxon>
        <taxon>Embryophyta</taxon>
        <taxon>Tracheophyta</taxon>
        <taxon>Spermatophyta</taxon>
        <taxon>Magnoliopsida</taxon>
        <taxon>eudicotyledons</taxon>
        <taxon>Gunneridae</taxon>
        <taxon>Pentapetalae</taxon>
        <taxon>asterids</taxon>
        <taxon>campanulids</taxon>
        <taxon>Asterales</taxon>
        <taxon>Asteraceae</taxon>
        <taxon>Cichorioideae</taxon>
        <taxon>Cichorieae</taxon>
        <taxon>Lactucinae</taxon>
        <taxon>Lactuca</taxon>
    </lineage>
</organism>
<dbReference type="EMBL" id="NBSK02000002">
    <property type="protein sequence ID" value="KAJ0222230.1"/>
    <property type="molecule type" value="Genomic_DNA"/>
</dbReference>
<evidence type="ECO:0000313" key="2">
    <source>
        <dbReference type="Proteomes" id="UP000235145"/>
    </source>
</evidence>